<comment type="caution">
    <text evidence="3">The sequence shown here is derived from an EMBL/GenBank/DDBJ whole genome shotgun (WGS) entry which is preliminary data.</text>
</comment>
<evidence type="ECO:0000256" key="2">
    <source>
        <dbReference type="SAM" id="Phobius"/>
    </source>
</evidence>
<keyword evidence="2" id="KW-1133">Transmembrane helix</keyword>
<keyword evidence="2" id="KW-0472">Membrane</keyword>
<feature type="transmembrane region" description="Helical" evidence="2">
    <location>
        <begin position="131"/>
        <end position="150"/>
    </location>
</feature>
<dbReference type="AlphaFoldDB" id="A0A8H7BSN7"/>
<gene>
    <name evidence="3" type="ORF">EC973_003994</name>
</gene>
<feature type="compositionally biased region" description="Polar residues" evidence="1">
    <location>
        <begin position="314"/>
        <end position="329"/>
    </location>
</feature>
<feature type="region of interest" description="Disordered" evidence="1">
    <location>
        <begin position="267"/>
        <end position="329"/>
    </location>
</feature>
<protein>
    <submittedName>
        <fullName evidence="3">Uncharacterized protein</fullName>
    </submittedName>
</protein>
<organism evidence="3 4">
    <name type="scientific">Apophysomyces ossiformis</name>
    <dbReference type="NCBI Taxonomy" id="679940"/>
    <lineage>
        <taxon>Eukaryota</taxon>
        <taxon>Fungi</taxon>
        <taxon>Fungi incertae sedis</taxon>
        <taxon>Mucoromycota</taxon>
        <taxon>Mucoromycotina</taxon>
        <taxon>Mucoromycetes</taxon>
        <taxon>Mucorales</taxon>
        <taxon>Mucorineae</taxon>
        <taxon>Mucoraceae</taxon>
        <taxon>Apophysomyces</taxon>
    </lineage>
</organism>
<evidence type="ECO:0000313" key="3">
    <source>
        <dbReference type="EMBL" id="KAF7729621.1"/>
    </source>
</evidence>
<feature type="compositionally biased region" description="Basic and acidic residues" evidence="1">
    <location>
        <begin position="273"/>
        <end position="283"/>
    </location>
</feature>
<evidence type="ECO:0000256" key="1">
    <source>
        <dbReference type="SAM" id="MobiDB-lite"/>
    </source>
</evidence>
<keyword evidence="4" id="KW-1185">Reference proteome</keyword>
<dbReference type="EMBL" id="JABAYA010000023">
    <property type="protein sequence ID" value="KAF7729621.1"/>
    <property type="molecule type" value="Genomic_DNA"/>
</dbReference>
<accession>A0A8H7BSN7</accession>
<feature type="compositionally biased region" description="Basic and acidic residues" evidence="1">
    <location>
        <begin position="292"/>
        <end position="313"/>
    </location>
</feature>
<evidence type="ECO:0000313" key="4">
    <source>
        <dbReference type="Proteomes" id="UP000605846"/>
    </source>
</evidence>
<proteinExistence type="predicted"/>
<feature type="transmembrane region" description="Helical" evidence="2">
    <location>
        <begin position="162"/>
        <end position="187"/>
    </location>
</feature>
<feature type="transmembrane region" description="Helical" evidence="2">
    <location>
        <begin position="54"/>
        <end position="77"/>
    </location>
</feature>
<feature type="transmembrane region" description="Helical" evidence="2">
    <location>
        <begin position="214"/>
        <end position="234"/>
    </location>
</feature>
<dbReference type="PANTHER" id="PTHR38848:SF3">
    <property type="entry name" value="G-PROTEIN COUPLED RECEPTORS FAMILY 3 PROFILE DOMAIN-CONTAINING PROTEIN"/>
    <property type="match status" value="1"/>
</dbReference>
<dbReference type="OrthoDB" id="3210850at2759"/>
<sequence>MDNATASHFMVPLGVVGPDLLEIFSEFVSLTCITVLAVALGIKTYGEQFKTINYGRALVIVLYFMSWAFSTTSAILVSTNNNNMTSCTLAMLTCDIFYCGSKIAIYAWLIERVHLVTAVKTTRLKTCQYRIHICMLFPYVIIFVLMLSFRNIYLEDDGKCTIGLQLIASVPLLVYDFIFNMYLTWLFMRPLMNVGRYTRGDWKRSRLYRLARRTFVASVVCLLISFVNVFVVVYTHGHERGLVCLTMCTVDVTVNVVTVHWVTTSKGNSGSGRNDDGNYKKTQGEVTAEMTFDDREPDTKTQYETKKGEDGESTRSFQLSNTSTKPLQY</sequence>
<feature type="transmembrane region" description="Helical" evidence="2">
    <location>
        <begin position="20"/>
        <end position="42"/>
    </location>
</feature>
<reference evidence="3" key="1">
    <citation type="submission" date="2020-01" db="EMBL/GenBank/DDBJ databases">
        <title>Genome Sequencing of Three Apophysomyces-Like Fungal Strains Confirms a Novel Fungal Genus in the Mucoromycota with divergent Burkholderia-like Endosymbiotic Bacteria.</title>
        <authorList>
            <person name="Stajich J.E."/>
            <person name="Macias A.M."/>
            <person name="Carter-House D."/>
            <person name="Lovett B."/>
            <person name="Kasson L.R."/>
            <person name="Berry K."/>
            <person name="Grigoriev I."/>
            <person name="Chang Y."/>
            <person name="Spatafora J."/>
            <person name="Kasson M.T."/>
        </authorList>
    </citation>
    <scope>NUCLEOTIDE SEQUENCE</scope>
    <source>
        <strain evidence="3">NRRL A-21654</strain>
    </source>
</reference>
<keyword evidence="2" id="KW-0812">Transmembrane</keyword>
<feature type="transmembrane region" description="Helical" evidence="2">
    <location>
        <begin position="89"/>
        <end position="110"/>
    </location>
</feature>
<dbReference type="Proteomes" id="UP000605846">
    <property type="component" value="Unassembled WGS sequence"/>
</dbReference>
<dbReference type="PANTHER" id="PTHR38848">
    <property type="entry name" value="G-PROTEIN COUPLED RECEPTORS FAMILY 3 PROFILE DOMAIN-CONTAINING PROTEIN"/>
    <property type="match status" value="1"/>
</dbReference>
<name>A0A8H7BSN7_9FUNG</name>